<evidence type="ECO:0000313" key="3">
    <source>
        <dbReference type="EMBL" id="KAG7291429.1"/>
    </source>
</evidence>
<gene>
    <name evidence="3" type="ORF">NEMBOFW57_001448</name>
</gene>
<evidence type="ECO:0000256" key="2">
    <source>
        <dbReference type="SAM" id="SignalP"/>
    </source>
</evidence>
<feature type="region of interest" description="Disordered" evidence="1">
    <location>
        <begin position="529"/>
        <end position="594"/>
    </location>
</feature>
<name>A0AAD4F232_9PEZI</name>
<dbReference type="EMBL" id="JAHCVI010000001">
    <property type="protein sequence ID" value="KAG7291429.1"/>
    <property type="molecule type" value="Genomic_DNA"/>
</dbReference>
<accession>A0AAD4F232</accession>
<dbReference type="AlphaFoldDB" id="A0AAD4F232"/>
<feature type="chain" id="PRO_5042246769" evidence="2">
    <location>
        <begin position="34"/>
        <end position="594"/>
    </location>
</feature>
<comment type="caution">
    <text evidence="3">The sequence shown here is derived from an EMBL/GenBank/DDBJ whole genome shotgun (WGS) entry which is preliminary data.</text>
</comment>
<keyword evidence="2" id="KW-0732">Signal</keyword>
<evidence type="ECO:0000313" key="4">
    <source>
        <dbReference type="Proteomes" id="UP001197093"/>
    </source>
</evidence>
<feature type="compositionally biased region" description="Acidic residues" evidence="1">
    <location>
        <begin position="74"/>
        <end position="83"/>
    </location>
</feature>
<feature type="compositionally biased region" description="Basic and acidic residues" evidence="1">
    <location>
        <begin position="56"/>
        <end position="73"/>
    </location>
</feature>
<protein>
    <submittedName>
        <fullName evidence="3">Uncharacterized protein</fullName>
    </submittedName>
</protein>
<evidence type="ECO:0000256" key="1">
    <source>
        <dbReference type="SAM" id="MobiDB-lite"/>
    </source>
</evidence>
<dbReference type="Proteomes" id="UP001197093">
    <property type="component" value="Unassembled WGS sequence"/>
</dbReference>
<feature type="signal peptide" evidence="2">
    <location>
        <begin position="1"/>
        <end position="33"/>
    </location>
</feature>
<proteinExistence type="predicted"/>
<feature type="region of interest" description="Disordered" evidence="1">
    <location>
        <begin position="297"/>
        <end position="318"/>
    </location>
</feature>
<sequence>MATVIPYSNSRQPFRHFAALLLFLLLFVHPNLTVSASSGPPAAPIEPGLDTAHIPNYKDDPDLGTREEDRPDPDVDSSTEDGAEIMQRVEAAIETTMECEGRKGQQQWEQHRQATFRGIPEALYDKARDHQDQLTQEERQRLLSRGDLIGKALAGPGSLTIHETAQVLQWPPIPVIVVNIKRATGGTGRIISPPELFDRARDALKRGAFETEVNDEETALLARFFHGPDDPTFNLGATLIRISPGVAGGKAYRVVANSLGLDPAVTCAAMLRMAQRPVPPPPPPDLEYLRAKLFGALPPAPPMPDPEDDTPAARNARSQNRLRDYQNQLLALEEQNKARLRAAREEARPPVNLAWTGMYPGPLSDADLFGARPWPHGERGTGAFRVFQGDGLPPGSCDSQSAWHALQGDQKAVYRARAEALRREAWAEVERSRAAGDPTAPKPFGFLTRGFEAFHDNLGAGVGFEEALRGWDGLTAGERAGWRMAASRAENEASNARVAAWHEAWKAGERPGGRRSYEDIAERMARRRDLERAAARRGAPTVQDDVSRPSGGGPVGKEAAPNSEAAQQTVLAGEAEDKAAAGAEPGGRREGGET</sequence>
<organism evidence="3 4">
    <name type="scientific">Staphylotrichum longicolle</name>
    <dbReference type="NCBI Taxonomy" id="669026"/>
    <lineage>
        <taxon>Eukaryota</taxon>
        <taxon>Fungi</taxon>
        <taxon>Dikarya</taxon>
        <taxon>Ascomycota</taxon>
        <taxon>Pezizomycotina</taxon>
        <taxon>Sordariomycetes</taxon>
        <taxon>Sordariomycetidae</taxon>
        <taxon>Sordariales</taxon>
        <taxon>Chaetomiaceae</taxon>
        <taxon>Staphylotrichum</taxon>
    </lineage>
</organism>
<reference evidence="3" key="1">
    <citation type="submission" date="2023-02" db="EMBL/GenBank/DDBJ databases">
        <authorList>
            <person name="Palmer J.M."/>
        </authorList>
    </citation>
    <scope>NUCLEOTIDE SEQUENCE</scope>
    <source>
        <strain evidence="3">FW57</strain>
    </source>
</reference>
<keyword evidence="4" id="KW-1185">Reference proteome</keyword>
<feature type="region of interest" description="Disordered" evidence="1">
    <location>
        <begin position="37"/>
        <end position="83"/>
    </location>
</feature>